<dbReference type="EMBL" id="RYFG02000119">
    <property type="protein sequence ID" value="TRW90246.1"/>
    <property type="molecule type" value="Genomic_DNA"/>
</dbReference>
<dbReference type="PANTHER" id="PTHR46832:SF1">
    <property type="entry name" value="5'-METHYLTHIOADENOSINE_S-ADENOSYLHOMOCYSTEINE NUCLEOSIDASE"/>
    <property type="match status" value="1"/>
</dbReference>
<sequence>MPNSQIVNADVLIITVTRVESLAVLKAFEQATGNKAKAITIDDRVYRDLGEIHSSKILMALSEMGAVGLGAAQQAVQKGITALNPHAVIMVGIAFGINEQDQSIGDILVSKQLMLYETQRVGKNGKIVPRGDKPHASSRLVNYLQSAHLDWDGAKVEFGLILSGEKLVDNFNYRKSLIKLASEAIGGEMEGAGLYTTCQDEKVDWILVKAICDWADGNKHQDKKERQQQAAQNATDFVLHALQHAPLGRPPGFKSGNTSLYTSETSYIGVDTKSKIIDSSSSSELEQLRSELGGVYAEKLESIIAMRGAGKIEDAWNKLTVELASLTGSPIPQDIQARYFYHAARCAQEDGKPTEEYTSYYKTARRLNPQLDDRTYRAFEFAAEKQFEDAIAVLTPLDSEAVAINALKYLLDFSRFVEVDDFMGKLAIPITDEMLRLQALCLLSARNADRAWQTFEPALSKNQDNILFQLTAGYIAFWQALPIELHSTGVIPPQFFISDMFSLDSNREQQMRVALGYLEQALKNMNSEPRNEVRQAIIGAYLAVCVCLPDKHTNAIEKAKSVLTENPIDPAPILCLMRLKVDYDWSHTLEALHKACQQPYAPTWQIELYTDLLLHTDQEEPAWQHLLRFENRFSTNDEDRKVYWLDRAVHS</sequence>
<dbReference type="InterPro" id="IPR035994">
    <property type="entry name" value="Nucleoside_phosphorylase_sf"/>
</dbReference>
<comment type="caution">
    <text evidence="2">The sequence shown here is derived from an EMBL/GenBank/DDBJ whole genome shotgun (WGS) entry which is preliminary data.</text>
</comment>
<dbReference type="Pfam" id="PF01048">
    <property type="entry name" value="PNP_UDP_1"/>
    <property type="match status" value="1"/>
</dbReference>
<dbReference type="InterPro" id="IPR000845">
    <property type="entry name" value="Nucleoside_phosphorylase_d"/>
</dbReference>
<dbReference type="SUPFAM" id="SSF53167">
    <property type="entry name" value="Purine and uridine phosphorylases"/>
    <property type="match status" value="1"/>
</dbReference>
<proteinExistence type="predicted"/>
<dbReference type="RefSeq" id="WP_127028882.1">
    <property type="nucleotide sequence ID" value="NZ_RYFG02000119.1"/>
</dbReference>
<dbReference type="Gene3D" id="3.40.50.1580">
    <property type="entry name" value="Nucleoside phosphorylase domain"/>
    <property type="match status" value="1"/>
</dbReference>
<evidence type="ECO:0000313" key="3">
    <source>
        <dbReference type="Proteomes" id="UP000733744"/>
    </source>
</evidence>
<dbReference type="InterPro" id="IPR011990">
    <property type="entry name" value="TPR-like_helical_dom_sf"/>
</dbReference>
<accession>A0ABY3C5J9</accession>
<reference evidence="2 3" key="1">
    <citation type="journal article" date="2019" name="Antonie Van Leeuwenhoek">
        <title>Description of 'Ca. Methylobacter oryzae' KRF1, a novel species from the environmentally important Methylobacter clade 2.</title>
        <authorList>
            <person name="Khatri K."/>
            <person name="Mohite J.A."/>
            <person name="Pandit P.S."/>
            <person name="Bahulikar R."/>
            <person name="Rahalkar M.C."/>
        </authorList>
    </citation>
    <scope>NUCLEOTIDE SEQUENCE [LARGE SCALE GENOMIC DNA]</scope>
    <source>
        <strain evidence="2 3">KRF1</strain>
    </source>
</reference>
<evidence type="ECO:0000313" key="2">
    <source>
        <dbReference type="EMBL" id="TRW90246.1"/>
    </source>
</evidence>
<evidence type="ECO:0000259" key="1">
    <source>
        <dbReference type="Pfam" id="PF01048"/>
    </source>
</evidence>
<protein>
    <recommendedName>
        <fullName evidence="1">Nucleoside phosphorylase domain-containing protein</fullName>
    </recommendedName>
</protein>
<keyword evidence="3" id="KW-1185">Reference proteome</keyword>
<gene>
    <name evidence="2" type="ORF">EKO24_019605</name>
</gene>
<dbReference type="Proteomes" id="UP000733744">
    <property type="component" value="Unassembled WGS sequence"/>
</dbReference>
<name>A0ABY3C5J9_9GAMM</name>
<dbReference type="Gene3D" id="1.25.40.10">
    <property type="entry name" value="Tetratricopeptide repeat domain"/>
    <property type="match status" value="1"/>
</dbReference>
<organism evidence="2 3">
    <name type="scientific">Candidatus Methylobacter oryzae</name>
    <dbReference type="NCBI Taxonomy" id="2497749"/>
    <lineage>
        <taxon>Bacteria</taxon>
        <taxon>Pseudomonadati</taxon>
        <taxon>Pseudomonadota</taxon>
        <taxon>Gammaproteobacteria</taxon>
        <taxon>Methylococcales</taxon>
        <taxon>Methylococcaceae</taxon>
        <taxon>Methylobacter</taxon>
    </lineage>
</organism>
<feature type="domain" description="Nucleoside phosphorylase" evidence="1">
    <location>
        <begin position="50"/>
        <end position="242"/>
    </location>
</feature>
<dbReference type="PANTHER" id="PTHR46832">
    <property type="entry name" value="5'-METHYLTHIOADENOSINE/S-ADENOSYLHOMOCYSTEINE NUCLEOSIDASE"/>
    <property type="match status" value="1"/>
</dbReference>